<dbReference type="Proteomes" id="UP001218218">
    <property type="component" value="Unassembled WGS sequence"/>
</dbReference>
<gene>
    <name evidence="2" type="ORF">DFH08DRAFT_822022</name>
</gene>
<evidence type="ECO:0000313" key="3">
    <source>
        <dbReference type="Proteomes" id="UP001218218"/>
    </source>
</evidence>
<feature type="region of interest" description="Disordered" evidence="1">
    <location>
        <begin position="191"/>
        <end position="214"/>
    </location>
</feature>
<protein>
    <submittedName>
        <fullName evidence="2">Uncharacterized protein</fullName>
    </submittedName>
</protein>
<accession>A0AAD6Z956</accession>
<evidence type="ECO:0000313" key="2">
    <source>
        <dbReference type="EMBL" id="KAJ7312580.1"/>
    </source>
</evidence>
<organism evidence="2 3">
    <name type="scientific">Mycena albidolilacea</name>
    <dbReference type="NCBI Taxonomy" id="1033008"/>
    <lineage>
        <taxon>Eukaryota</taxon>
        <taxon>Fungi</taxon>
        <taxon>Dikarya</taxon>
        <taxon>Basidiomycota</taxon>
        <taxon>Agaricomycotina</taxon>
        <taxon>Agaricomycetes</taxon>
        <taxon>Agaricomycetidae</taxon>
        <taxon>Agaricales</taxon>
        <taxon>Marasmiineae</taxon>
        <taxon>Mycenaceae</taxon>
        <taxon>Mycena</taxon>
    </lineage>
</organism>
<name>A0AAD6Z956_9AGAR</name>
<comment type="caution">
    <text evidence="2">The sequence shown here is derived from an EMBL/GenBank/DDBJ whole genome shotgun (WGS) entry which is preliminary data.</text>
</comment>
<dbReference type="AlphaFoldDB" id="A0AAD6Z956"/>
<proteinExistence type="predicted"/>
<sequence length="284" mass="30218">MGGALCHAEFAVRGRSSFRAEAGVGAEDGRGTRAGDEASIVLPGSDGELASSRGWRDTGDGEHVGGGPSCWGCAEAPARTGRVLLARDALGVRGGDKGGAGDAELPWRALQAQHVVTVVCGELLCLRAASRVLIGAHVVYYVPAQSMGKYDARDVRSQRGWAIPSRTRSETRILVYAKHVQRVVHGKREKGRCSTSKRWRGRDAHGNAFGTHRGSEDYTRVKHAHFLLTRACFQVNERTGDGKTRVRGIAEARVKSNVVVLIAAAATDDGAIQCQISAVGPKAQ</sequence>
<reference evidence="2" key="1">
    <citation type="submission" date="2023-03" db="EMBL/GenBank/DDBJ databases">
        <title>Massive genome expansion in bonnet fungi (Mycena s.s.) driven by repeated elements and novel gene families across ecological guilds.</title>
        <authorList>
            <consortium name="Lawrence Berkeley National Laboratory"/>
            <person name="Harder C.B."/>
            <person name="Miyauchi S."/>
            <person name="Viragh M."/>
            <person name="Kuo A."/>
            <person name="Thoen E."/>
            <person name="Andreopoulos B."/>
            <person name="Lu D."/>
            <person name="Skrede I."/>
            <person name="Drula E."/>
            <person name="Henrissat B."/>
            <person name="Morin E."/>
            <person name="Kohler A."/>
            <person name="Barry K."/>
            <person name="LaButti K."/>
            <person name="Morin E."/>
            <person name="Salamov A."/>
            <person name="Lipzen A."/>
            <person name="Mereny Z."/>
            <person name="Hegedus B."/>
            <person name="Baldrian P."/>
            <person name="Stursova M."/>
            <person name="Weitz H."/>
            <person name="Taylor A."/>
            <person name="Grigoriev I.V."/>
            <person name="Nagy L.G."/>
            <person name="Martin F."/>
            <person name="Kauserud H."/>
        </authorList>
    </citation>
    <scope>NUCLEOTIDE SEQUENCE</scope>
    <source>
        <strain evidence="2">CBHHK002</strain>
    </source>
</reference>
<feature type="compositionally biased region" description="Basic residues" evidence="1">
    <location>
        <begin position="191"/>
        <end position="200"/>
    </location>
</feature>
<dbReference type="EMBL" id="JARIHO010000071">
    <property type="protein sequence ID" value="KAJ7312580.1"/>
    <property type="molecule type" value="Genomic_DNA"/>
</dbReference>
<evidence type="ECO:0000256" key="1">
    <source>
        <dbReference type="SAM" id="MobiDB-lite"/>
    </source>
</evidence>
<keyword evidence="3" id="KW-1185">Reference proteome</keyword>